<evidence type="ECO:0000313" key="2">
    <source>
        <dbReference type="EMBL" id="CAF9936067.1"/>
    </source>
</evidence>
<sequence length="272" mass="30775">MWNSDNKQDELEKDDGALGSHKCSKKHTEKTASTQQDGDVANSEIQSPSITVTPATPQPRNTTQSPPSTSGSERTLTADSPVVMASLYRINENDHFPPEPFSKDLLIRMDHNKHHLEIDLFRPESERSVFPLQDLSPLCLYRELRTLKIIGMMQSYQSYIWLVVWLNPQLTDLTLGMAGEAESLDVKAIAEAQKYAMCKPTMREVAQGKTKAEVPKKFQIVKLSLTNFIIHDAPFRWFSDTKLQKVELHRCKDAGFQLPVVMERGFSITVTV</sequence>
<dbReference type="EMBL" id="CAJPDT010000088">
    <property type="protein sequence ID" value="CAF9936067.1"/>
    <property type="molecule type" value="Genomic_DNA"/>
</dbReference>
<dbReference type="Proteomes" id="UP000664534">
    <property type="component" value="Unassembled WGS sequence"/>
</dbReference>
<keyword evidence="3" id="KW-1185">Reference proteome</keyword>
<dbReference type="OrthoDB" id="5368934at2759"/>
<organism evidence="2 3">
    <name type="scientific">Imshaugia aleurites</name>
    <dbReference type="NCBI Taxonomy" id="172621"/>
    <lineage>
        <taxon>Eukaryota</taxon>
        <taxon>Fungi</taxon>
        <taxon>Dikarya</taxon>
        <taxon>Ascomycota</taxon>
        <taxon>Pezizomycotina</taxon>
        <taxon>Lecanoromycetes</taxon>
        <taxon>OSLEUM clade</taxon>
        <taxon>Lecanoromycetidae</taxon>
        <taxon>Lecanorales</taxon>
        <taxon>Lecanorineae</taxon>
        <taxon>Parmeliaceae</taxon>
        <taxon>Imshaugia</taxon>
    </lineage>
</organism>
<reference evidence="2" key="1">
    <citation type="submission" date="2021-03" db="EMBL/GenBank/DDBJ databases">
        <authorList>
            <person name="Tagirdzhanova G."/>
        </authorList>
    </citation>
    <scope>NUCLEOTIDE SEQUENCE</scope>
</reference>
<name>A0A8H3IQ01_9LECA</name>
<feature type="compositionally biased region" description="Basic and acidic residues" evidence="1">
    <location>
        <begin position="1"/>
        <end position="16"/>
    </location>
</feature>
<proteinExistence type="predicted"/>
<accession>A0A8H3IQ01</accession>
<feature type="region of interest" description="Disordered" evidence="1">
    <location>
        <begin position="1"/>
        <end position="77"/>
    </location>
</feature>
<gene>
    <name evidence="2" type="ORF">IMSHALPRED_010449</name>
</gene>
<dbReference type="AlphaFoldDB" id="A0A8H3IQ01"/>
<feature type="compositionally biased region" description="Polar residues" evidence="1">
    <location>
        <begin position="31"/>
        <end position="77"/>
    </location>
</feature>
<evidence type="ECO:0000256" key="1">
    <source>
        <dbReference type="SAM" id="MobiDB-lite"/>
    </source>
</evidence>
<comment type="caution">
    <text evidence="2">The sequence shown here is derived from an EMBL/GenBank/DDBJ whole genome shotgun (WGS) entry which is preliminary data.</text>
</comment>
<protein>
    <submittedName>
        <fullName evidence="2">Uncharacterized protein</fullName>
    </submittedName>
</protein>
<evidence type="ECO:0000313" key="3">
    <source>
        <dbReference type="Proteomes" id="UP000664534"/>
    </source>
</evidence>